<dbReference type="STRING" id="988821.SAMN05421867_106127"/>
<dbReference type="Gene3D" id="1.10.10.10">
    <property type="entry name" value="Winged helix-like DNA-binding domain superfamily/Winged helix DNA-binding domain"/>
    <property type="match status" value="1"/>
</dbReference>
<dbReference type="GO" id="GO:0004016">
    <property type="term" value="F:adenylate cyclase activity"/>
    <property type="evidence" value="ECO:0007669"/>
    <property type="project" value="TreeGrafter"/>
</dbReference>
<dbReference type="InterPro" id="IPR041664">
    <property type="entry name" value="AAA_16"/>
</dbReference>
<dbReference type="InterPro" id="IPR011990">
    <property type="entry name" value="TPR-like_helical_dom_sf"/>
</dbReference>
<keyword evidence="2" id="KW-0067">ATP-binding</keyword>
<reference evidence="4 5" key="1">
    <citation type="submission" date="2016-10" db="EMBL/GenBank/DDBJ databases">
        <authorList>
            <person name="de Groot N.N."/>
        </authorList>
    </citation>
    <scope>NUCLEOTIDE SEQUENCE [LARGE SCALE GENOMIC DNA]</scope>
    <source>
        <strain evidence="4 5">CGMCC 4.6945</strain>
    </source>
</reference>
<dbReference type="GO" id="GO:0003677">
    <property type="term" value="F:DNA binding"/>
    <property type="evidence" value="ECO:0007669"/>
    <property type="project" value="InterPro"/>
</dbReference>
<evidence type="ECO:0000259" key="3">
    <source>
        <dbReference type="PROSITE" id="PS50043"/>
    </source>
</evidence>
<accession>A0A1I0Y2Y4</accession>
<evidence type="ECO:0000256" key="2">
    <source>
        <dbReference type="ARBA" id="ARBA00022840"/>
    </source>
</evidence>
<dbReference type="InterPro" id="IPR027417">
    <property type="entry name" value="P-loop_NTPase"/>
</dbReference>
<proteinExistence type="predicted"/>
<protein>
    <submittedName>
        <fullName evidence="4">Regulatory protein, luxR family</fullName>
    </submittedName>
</protein>
<dbReference type="Pfam" id="PF00196">
    <property type="entry name" value="GerE"/>
    <property type="match status" value="1"/>
</dbReference>
<keyword evidence="5" id="KW-1185">Reference proteome</keyword>
<dbReference type="PRINTS" id="PR00038">
    <property type="entry name" value="HTHLUXR"/>
</dbReference>
<dbReference type="AlphaFoldDB" id="A0A1I0Y2Y4"/>
<dbReference type="PROSITE" id="PS50043">
    <property type="entry name" value="HTH_LUXR_2"/>
    <property type="match status" value="1"/>
</dbReference>
<dbReference type="CDD" id="cd06170">
    <property type="entry name" value="LuxR_C_like"/>
    <property type="match status" value="1"/>
</dbReference>
<dbReference type="SMART" id="SM00421">
    <property type="entry name" value="HTH_LUXR"/>
    <property type="match status" value="1"/>
</dbReference>
<dbReference type="Gene3D" id="1.25.40.10">
    <property type="entry name" value="Tetratricopeptide repeat domain"/>
    <property type="match status" value="1"/>
</dbReference>
<dbReference type="GO" id="GO:0005737">
    <property type="term" value="C:cytoplasm"/>
    <property type="evidence" value="ECO:0007669"/>
    <property type="project" value="TreeGrafter"/>
</dbReference>
<dbReference type="Pfam" id="PF13191">
    <property type="entry name" value="AAA_16"/>
    <property type="match status" value="1"/>
</dbReference>
<dbReference type="PANTHER" id="PTHR16305:SF35">
    <property type="entry name" value="TRANSCRIPTIONAL ACTIVATOR DOMAIN"/>
    <property type="match status" value="1"/>
</dbReference>
<dbReference type="Proteomes" id="UP000199012">
    <property type="component" value="Unassembled WGS sequence"/>
</dbReference>
<dbReference type="EMBL" id="FOKA01000006">
    <property type="protein sequence ID" value="SFB07237.1"/>
    <property type="molecule type" value="Genomic_DNA"/>
</dbReference>
<feature type="domain" description="HTH luxR-type" evidence="3">
    <location>
        <begin position="864"/>
        <end position="929"/>
    </location>
</feature>
<gene>
    <name evidence="4" type="ORF">SAMN05421867_106127</name>
</gene>
<keyword evidence="1" id="KW-0547">Nucleotide-binding</keyword>
<evidence type="ECO:0000313" key="4">
    <source>
        <dbReference type="EMBL" id="SFB07237.1"/>
    </source>
</evidence>
<dbReference type="SUPFAM" id="SSF52540">
    <property type="entry name" value="P-loop containing nucleoside triphosphate hydrolases"/>
    <property type="match status" value="1"/>
</dbReference>
<dbReference type="InterPro" id="IPR000792">
    <property type="entry name" value="Tscrpt_reg_LuxR_C"/>
</dbReference>
<dbReference type="GO" id="GO:0005524">
    <property type="term" value="F:ATP binding"/>
    <property type="evidence" value="ECO:0007669"/>
    <property type="project" value="UniProtKB-KW"/>
</dbReference>
<dbReference type="PANTHER" id="PTHR16305">
    <property type="entry name" value="TESTICULAR SOLUBLE ADENYLYL CYCLASE"/>
    <property type="match status" value="1"/>
</dbReference>
<dbReference type="SUPFAM" id="SSF46894">
    <property type="entry name" value="C-terminal effector domain of the bipartite response regulators"/>
    <property type="match status" value="1"/>
</dbReference>
<dbReference type="PROSITE" id="PS00622">
    <property type="entry name" value="HTH_LUXR_1"/>
    <property type="match status" value="1"/>
</dbReference>
<sequence>MLLSREAEVSALDGLLERAVEARDGAVAVLEGPAGIGKTALLHHVRDAATGRGARVLAARASELDRGFAWGVVHQVLGPVVADPALDAAARAELLAGGATRAAALLTGGAEAGDEESYAVQLGLFWLVANLAERGPVVLLVDDLQWSDLPSLRFVEYLGRRLDGLPVLVVATVRTGEPDAPAELLAEVAAGPGARVLRPRPLGTVEVEQVLAGALAEHPQAGFVAAAWRTTGGNPLLVGVLAREAGAAGLRGRDEEGERLAALGGRGVAAAVGRRLRQLGAGATATARAVAVLGERATPEDLGDLGGVPVADVQALTDRLVEAEVLLPGARAFVHPLVAAAVLDACTPRERSALHARAARLLRARGARPEEVAVHRLAADPAGDPEAVEDLLRAGVAAAGAGSLETAVPLLRRALDEPPPADRRGAVLLELGEAEVRAQQPGGPEHLREALALLPPGDASARARAALGNLLVHSDPMAALDEVGRGMEEATDPGLQLRLEAFTLESLVFPDAFAEPRRAAFELGRTDPDPSPVMLVHLAVDGGCAGLPRADVLRLAERAVADGRLVADVGPASSTWNLLTHAFRFAEAPDRCAQVLEEGERIVVEKGLVSARFFIEQSWGYWHRDFGSVAAGAARSLLGHAAITELGLELTIPALAAIAAENLAHLDRLDEALALVDRPLGPAEGTFMEPFVLSARGLVRAVAGRLDAAEVDLRRVVALGDERGWAAPHATRGRLRLAAVLGALGRPAEAGDLLAHDEAVATVAGLRGPLGTVLRVRAGTQRPEAALATLAEAVEVLAPTPYRLEHGWALHDLGALLLRRGDRTGAREPLRLALDAATRTESARLDRHVRALLDEAGARPRRAYASGVDALTASERRVADLAVSGLTNREIAQTLWVTPKTVEIHLGRTYTKLGIASRRELAAALGAGAREHQRVPA</sequence>
<dbReference type="SUPFAM" id="SSF48452">
    <property type="entry name" value="TPR-like"/>
    <property type="match status" value="1"/>
</dbReference>
<name>A0A1I0Y2Y4_9CELL</name>
<organism evidence="4 5">
    <name type="scientific">Cellulomonas marina</name>
    <dbReference type="NCBI Taxonomy" id="988821"/>
    <lineage>
        <taxon>Bacteria</taxon>
        <taxon>Bacillati</taxon>
        <taxon>Actinomycetota</taxon>
        <taxon>Actinomycetes</taxon>
        <taxon>Micrococcales</taxon>
        <taxon>Cellulomonadaceae</taxon>
        <taxon>Cellulomonas</taxon>
    </lineage>
</organism>
<evidence type="ECO:0000313" key="5">
    <source>
        <dbReference type="Proteomes" id="UP000199012"/>
    </source>
</evidence>
<dbReference type="InterPro" id="IPR036388">
    <property type="entry name" value="WH-like_DNA-bd_sf"/>
</dbReference>
<dbReference type="GO" id="GO:0006355">
    <property type="term" value="P:regulation of DNA-templated transcription"/>
    <property type="evidence" value="ECO:0007669"/>
    <property type="project" value="InterPro"/>
</dbReference>
<dbReference type="InterPro" id="IPR016032">
    <property type="entry name" value="Sig_transdc_resp-reg_C-effctor"/>
</dbReference>
<evidence type="ECO:0000256" key="1">
    <source>
        <dbReference type="ARBA" id="ARBA00022741"/>
    </source>
</evidence>